<evidence type="ECO:0000313" key="7">
    <source>
        <dbReference type="EMBL" id="SMC61912.1"/>
    </source>
</evidence>
<dbReference type="InterPro" id="IPR010089">
    <property type="entry name" value="Flavoprotein_WrbA-like"/>
</dbReference>
<reference evidence="7 8" key="1">
    <citation type="submission" date="2017-04" db="EMBL/GenBank/DDBJ databases">
        <authorList>
            <person name="Afonso C.L."/>
            <person name="Miller P.J."/>
            <person name="Scott M.A."/>
            <person name="Spackman E."/>
            <person name="Goraichik I."/>
            <person name="Dimitrov K.M."/>
            <person name="Suarez D.L."/>
            <person name="Swayne D.E."/>
        </authorList>
    </citation>
    <scope>NUCLEOTIDE SEQUENCE [LARGE SCALE GENOMIC DNA]</scope>
    <source>
        <strain evidence="7 8">VK13</strain>
    </source>
</reference>
<dbReference type="GO" id="GO:0009055">
    <property type="term" value="F:electron transfer activity"/>
    <property type="evidence" value="ECO:0007669"/>
    <property type="project" value="InterPro"/>
</dbReference>
<organism evidence="7 8">
    <name type="scientific">Polynucleobacter kasalickyi</name>
    <dbReference type="NCBI Taxonomy" id="1938817"/>
    <lineage>
        <taxon>Bacteria</taxon>
        <taxon>Pseudomonadati</taxon>
        <taxon>Pseudomonadota</taxon>
        <taxon>Betaproteobacteria</taxon>
        <taxon>Burkholderiales</taxon>
        <taxon>Burkholderiaceae</taxon>
        <taxon>Polynucleobacter</taxon>
    </lineage>
</organism>
<dbReference type="InterPro" id="IPR008254">
    <property type="entry name" value="Flavodoxin/NO_synth"/>
</dbReference>
<dbReference type="STRING" id="1938817.SAMN06296008_10981"/>
<dbReference type="GO" id="GO:0010181">
    <property type="term" value="F:FMN binding"/>
    <property type="evidence" value="ECO:0007669"/>
    <property type="project" value="InterPro"/>
</dbReference>
<proteinExistence type="inferred from homology"/>
<name>A0A1W2AN21_9BURK</name>
<dbReference type="EMBL" id="FWXJ01000009">
    <property type="protein sequence ID" value="SMC61912.1"/>
    <property type="molecule type" value="Genomic_DNA"/>
</dbReference>
<dbReference type="AlphaFoldDB" id="A0A1W2AN21"/>
<dbReference type="Proteomes" id="UP000192708">
    <property type="component" value="Unassembled WGS sequence"/>
</dbReference>
<keyword evidence="3" id="KW-0285">Flavoprotein</keyword>
<dbReference type="PROSITE" id="PS50902">
    <property type="entry name" value="FLAVODOXIN_LIKE"/>
    <property type="match status" value="1"/>
</dbReference>
<evidence type="ECO:0000256" key="2">
    <source>
        <dbReference type="ARBA" id="ARBA00006961"/>
    </source>
</evidence>
<evidence type="ECO:0000313" key="8">
    <source>
        <dbReference type="Proteomes" id="UP000192708"/>
    </source>
</evidence>
<dbReference type="PANTHER" id="PTHR30546">
    <property type="entry name" value="FLAVODOXIN-RELATED PROTEIN WRBA-RELATED"/>
    <property type="match status" value="1"/>
</dbReference>
<dbReference type="RefSeq" id="WP_084283914.1">
    <property type="nucleotide sequence ID" value="NZ_FWXJ01000009.1"/>
</dbReference>
<dbReference type="PROSITE" id="PS00201">
    <property type="entry name" value="FLAVODOXIN"/>
    <property type="match status" value="1"/>
</dbReference>
<gene>
    <name evidence="7" type="ORF">SAMN06296008_10981</name>
</gene>
<comment type="cofactor">
    <cofactor evidence="1">
        <name>FMN</name>
        <dbReference type="ChEBI" id="CHEBI:58210"/>
    </cofactor>
</comment>
<evidence type="ECO:0000256" key="5">
    <source>
        <dbReference type="ARBA" id="ARBA00029652"/>
    </source>
</evidence>
<dbReference type="InterPro" id="IPR005025">
    <property type="entry name" value="FMN_Rdtase-like_dom"/>
</dbReference>
<keyword evidence="8" id="KW-1185">Reference proteome</keyword>
<dbReference type="InterPro" id="IPR029039">
    <property type="entry name" value="Flavoprotein-like_sf"/>
</dbReference>
<keyword evidence="4" id="KW-0288">FMN</keyword>
<dbReference type="OrthoDB" id="9801479at2"/>
<dbReference type="NCBIfam" id="TIGR01755">
    <property type="entry name" value="flav_wrbA"/>
    <property type="match status" value="1"/>
</dbReference>
<dbReference type="InterPro" id="IPR001226">
    <property type="entry name" value="Flavodoxin_CS"/>
</dbReference>
<feature type="domain" description="Flavodoxin-like" evidence="6">
    <location>
        <begin position="6"/>
        <end position="191"/>
    </location>
</feature>
<dbReference type="Pfam" id="PF03358">
    <property type="entry name" value="FMN_red"/>
    <property type="match status" value="1"/>
</dbReference>
<sequence length="205" mass="21624">MQTLNLLVLYYSRHGATRQLAELIAEGIESVSGANAILRTVPSVSTVSEAVAAQIPPSGPPYAEYADLANCDGLALGSPTRFGNMAAAMKFFLDGSTSEWLQGSLTGKPACVFTSSSSMHGGQESTLLTMMIPLFHHGMLLMGLPYSLPELHHTSSGGTPYGVTHVAGGSNQLAISKDEQSLAFAQGRQLAQYAQLLKQAKPNAR</sequence>
<evidence type="ECO:0000256" key="1">
    <source>
        <dbReference type="ARBA" id="ARBA00001917"/>
    </source>
</evidence>
<evidence type="ECO:0000259" key="6">
    <source>
        <dbReference type="PROSITE" id="PS50902"/>
    </source>
</evidence>
<dbReference type="GO" id="GO:0003955">
    <property type="term" value="F:NAD(P)H dehydrogenase (quinone) activity"/>
    <property type="evidence" value="ECO:0007669"/>
    <property type="project" value="InterPro"/>
</dbReference>
<comment type="similarity">
    <text evidence="2">Belongs to the WrbA family.</text>
</comment>
<dbReference type="NCBIfam" id="NF002999">
    <property type="entry name" value="PRK03767.1"/>
    <property type="match status" value="1"/>
</dbReference>
<protein>
    <recommendedName>
        <fullName evidence="5">Flavoprotein WrbA</fullName>
    </recommendedName>
</protein>
<evidence type="ECO:0000256" key="3">
    <source>
        <dbReference type="ARBA" id="ARBA00022630"/>
    </source>
</evidence>
<accession>A0A1W2AN21</accession>
<evidence type="ECO:0000256" key="4">
    <source>
        <dbReference type="ARBA" id="ARBA00022643"/>
    </source>
</evidence>
<dbReference type="PANTHER" id="PTHR30546:SF23">
    <property type="entry name" value="FLAVOPROTEIN-LIKE PROTEIN YCP4-RELATED"/>
    <property type="match status" value="1"/>
</dbReference>
<dbReference type="FunFam" id="3.40.50.360:FF:000001">
    <property type="entry name" value="NAD(P)H dehydrogenase (Quinone) FQR1-like"/>
    <property type="match status" value="1"/>
</dbReference>
<dbReference type="Gene3D" id="3.40.50.360">
    <property type="match status" value="1"/>
</dbReference>
<dbReference type="GO" id="GO:0016020">
    <property type="term" value="C:membrane"/>
    <property type="evidence" value="ECO:0007669"/>
    <property type="project" value="TreeGrafter"/>
</dbReference>
<dbReference type="SUPFAM" id="SSF52218">
    <property type="entry name" value="Flavoproteins"/>
    <property type="match status" value="1"/>
</dbReference>